<dbReference type="InterPro" id="IPR001173">
    <property type="entry name" value="Glyco_trans_2-like"/>
</dbReference>
<dbReference type="SUPFAM" id="SSF53448">
    <property type="entry name" value="Nucleotide-diphospho-sugar transferases"/>
    <property type="match status" value="1"/>
</dbReference>
<proteinExistence type="predicted"/>
<comment type="caution">
    <text evidence="3">The sequence shown here is derived from an EMBL/GenBank/DDBJ whole genome shotgun (WGS) entry which is preliminary data.</text>
</comment>
<keyword evidence="4" id="KW-1185">Reference proteome</keyword>
<dbReference type="PANTHER" id="PTHR22916">
    <property type="entry name" value="GLYCOSYLTRANSFERASE"/>
    <property type="match status" value="1"/>
</dbReference>
<dbReference type="InterPro" id="IPR029044">
    <property type="entry name" value="Nucleotide-diphossugar_trans"/>
</dbReference>
<dbReference type="Gene3D" id="3.90.550.10">
    <property type="entry name" value="Spore Coat Polysaccharide Biosynthesis Protein SpsA, Chain A"/>
    <property type="match status" value="1"/>
</dbReference>
<evidence type="ECO:0000313" key="3">
    <source>
        <dbReference type="EMBL" id="MBK3518011.1"/>
    </source>
</evidence>
<dbReference type="PANTHER" id="PTHR22916:SF67">
    <property type="entry name" value="COLANIC ACID BIOSYNTHESIS GLYCOSYL TRANSFERASE WCAE-RELATED"/>
    <property type="match status" value="1"/>
</dbReference>
<evidence type="ECO:0000259" key="2">
    <source>
        <dbReference type="Pfam" id="PF00535"/>
    </source>
</evidence>
<protein>
    <submittedName>
        <fullName evidence="3">Glycosyltransferase</fullName>
    </submittedName>
</protein>
<accession>A0ABS1HK83</accession>
<evidence type="ECO:0000313" key="4">
    <source>
        <dbReference type="Proteomes" id="UP000605676"/>
    </source>
</evidence>
<keyword evidence="1" id="KW-0812">Transmembrane</keyword>
<keyword evidence="1" id="KW-0472">Membrane</keyword>
<organism evidence="3 4">
    <name type="scientific">Carboxylicivirga marina</name>
    <dbReference type="NCBI Taxonomy" id="2800988"/>
    <lineage>
        <taxon>Bacteria</taxon>
        <taxon>Pseudomonadati</taxon>
        <taxon>Bacteroidota</taxon>
        <taxon>Bacteroidia</taxon>
        <taxon>Marinilabiliales</taxon>
        <taxon>Marinilabiliaceae</taxon>
        <taxon>Carboxylicivirga</taxon>
    </lineage>
</organism>
<keyword evidence="1" id="KW-1133">Transmembrane helix</keyword>
<sequence length="355" mass="41160">MGDMIRSLDTRYSTTRLNSDRRPTITVTSSDKYKRKLFQKECKNAGGLRTEGHYKHSYEKVNNDWCIVDESDNVKEKVVFEKPIEKYNTLPLITVITVVYNCEKLIEDTILSVINQSYPNVEYIVIDGGSNDGTVDIIKKYGDYIDYWISEKDSGIYDAMNKGTVLAGGSWLNYMNAGDNFFENTTIEKLKLAKHEQDIVCGNIYVVDHLANSSAVYKPIDWSIKSFYTSMPVFHQGLFANVKAFKTVGLYDESFRYSGDYEWLTRLYLSGGTSFYYDINVANFLADGASFDYYNKIENLKLARKYFPPFQVFRRYIILISSLVRIFVLKKIVNKKLHGIYRRKKYAKNIGKYIR</sequence>
<feature type="domain" description="Glycosyltransferase 2-like" evidence="2">
    <location>
        <begin position="94"/>
        <end position="215"/>
    </location>
</feature>
<dbReference type="Proteomes" id="UP000605676">
    <property type="component" value="Unassembled WGS sequence"/>
</dbReference>
<evidence type="ECO:0000256" key="1">
    <source>
        <dbReference type="SAM" id="Phobius"/>
    </source>
</evidence>
<feature type="transmembrane region" description="Helical" evidence="1">
    <location>
        <begin position="313"/>
        <end position="333"/>
    </location>
</feature>
<reference evidence="3 4" key="1">
    <citation type="submission" date="2021-01" db="EMBL/GenBank/DDBJ databases">
        <title>Carboxyliciviraga sp.nov., isolated from coastal sediments.</title>
        <authorList>
            <person name="Lu D."/>
            <person name="Zhang T."/>
        </authorList>
    </citation>
    <scope>NUCLEOTIDE SEQUENCE [LARGE SCALE GENOMIC DNA]</scope>
    <source>
        <strain evidence="3 4">N1Y132</strain>
    </source>
</reference>
<gene>
    <name evidence="3" type="ORF">JIV24_11760</name>
</gene>
<dbReference type="EMBL" id="JAENRR010000025">
    <property type="protein sequence ID" value="MBK3518011.1"/>
    <property type="molecule type" value="Genomic_DNA"/>
</dbReference>
<dbReference type="CDD" id="cd06433">
    <property type="entry name" value="GT_2_WfgS_like"/>
    <property type="match status" value="1"/>
</dbReference>
<dbReference type="Pfam" id="PF00535">
    <property type="entry name" value="Glycos_transf_2"/>
    <property type="match status" value="1"/>
</dbReference>
<name>A0ABS1HK83_9BACT</name>